<dbReference type="AlphaFoldDB" id="A0A2G9GPN7"/>
<comment type="caution">
    <text evidence="2">The sequence shown here is derived from an EMBL/GenBank/DDBJ whole genome shotgun (WGS) entry which is preliminary data.</text>
</comment>
<proteinExistence type="predicted"/>
<evidence type="ECO:0000256" key="1">
    <source>
        <dbReference type="SAM" id="Phobius"/>
    </source>
</evidence>
<dbReference type="Proteomes" id="UP000231279">
    <property type="component" value="Unassembled WGS sequence"/>
</dbReference>
<evidence type="ECO:0000313" key="3">
    <source>
        <dbReference type="Proteomes" id="UP000231279"/>
    </source>
</evidence>
<sequence>MMVMVAGTATLDVDGLLVSLLLLPALMIGVTTCLSVATPGIDVVWLIRVLLITAVAALGVGDVLGRVNCMFWIVAGRLLYAADVIHGFTRTPENYLKWRCWLLLQL</sequence>
<gene>
    <name evidence="2" type="ORF">CDL12_20471</name>
</gene>
<dbReference type="EMBL" id="NKXS01004261">
    <property type="protein sequence ID" value="PIN06970.1"/>
    <property type="molecule type" value="Genomic_DNA"/>
</dbReference>
<keyword evidence="1" id="KW-0472">Membrane</keyword>
<protein>
    <submittedName>
        <fullName evidence="2">Uncharacterized protein</fullName>
    </submittedName>
</protein>
<keyword evidence="3" id="KW-1185">Reference proteome</keyword>
<organism evidence="2 3">
    <name type="scientific">Handroanthus impetiginosus</name>
    <dbReference type="NCBI Taxonomy" id="429701"/>
    <lineage>
        <taxon>Eukaryota</taxon>
        <taxon>Viridiplantae</taxon>
        <taxon>Streptophyta</taxon>
        <taxon>Embryophyta</taxon>
        <taxon>Tracheophyta</taxon>
        <taxon>Spermatophyta</taxon>
        <taxon>Magnoliopsida</taxon>
        <taxon>eudicotyledons</taxon>
        <taxon>Gunneridae</taxon>
        <taxon>Pentapetalae</taxon>
        <taxon>asterids</taxon>
        <taxon>lamiids</taxon>
        <taxon>Lamiales</taxon>
        <taxon>Bignoniaceae</taxon>
        <taxon>Crescentiina</taxon>
        <taxon>Tabebuia alliance</taxon>
        <taxon>Handroanthus</taxon>
    </lineage>
</organism>
<name>A0A2G9GPN7_9LAMI</name>
<keyword evidence="1" id="KW-1133">Transmembrane helix</keyword>
<reference evidence="3" key="1">
    <citation type="journal article" date="2018" name="Gigascience">
        <title>Genome assembly of the Pink Ipe (Handroanthus impetiginosus, Bignoniaceae), a highly valued, ecologically keystone Neotropical timber forest tree.</title>
        <authorList>
            <person name="Silva-Junior O.B."/>
            <person name="Grattapaglia D."/>
            <person name="Novaes E."/>
            <person name="Collevatti R.G."/>
        </authorList>
    </citation>
    <scope>NUCLEOTIDE SEQUENCE [LARGE SCALE GENOMIC DNA]</scope>
    <source>
        <strain evidence="3">cv. UFG-1</strain>
    </source>
</reference>
<feature type="transmembrane region" description="Helical" evidence="1">
    <location>
        <begin position="45"/>
        <end position="64"/>
    </location>
</feature>
<accession>A0A2G9GPN7</accession>
<evidence type="ECO:0000313" key="2">
    <source>
        <dbReference type="EMBL" id="PIN06970.1"/>
    </source>
</evidence>
<keyword evidence="1" id="KW-0812">Transmembrane</keyword>